<keyword evidence="2" id="KW-0732">Signal</keyword>
<evidence type="ECO:0000256" key="1">
    <source>
        <dbReference type="SAM" id="Coils"/>
    </source>
</evidence>
<feature type="domain" description="Glucosidase II beta subunit N-terminal" evidence="3">
    <location>
        <begin position="14"/>
        <end position="181"/>
    </location>
</feature>
<dbReference type="Proteomes" id="UP000738325">
    <property type="component" value="Unassembled WGS sequence"/>
</dbReference>
<dbReference type="OrthoDB" id="28322at2759"/>
<proteinExistence type="predicted"/>
<dbReference type="PANTHER" id="PTHR12630">
    <property type="entry name" value="N-LINKED OLIGOSACCHARIDE PROCESSING"/>
    <property type="match status" value="1"/>
</dbReference>
<feature type="chain" id="PRO_5040347433" description="Glucosidase II beta subunit N-terminal domain-containing protein" evidence="2">
    <location>
        <begin position="22"/>
        <end position="543"/>
    </location>
</feature>
<feature type="signal peptide" evidence="2">
    <location>
        <begin position="1"/>
        <end position="21"/>
    </location>
</feature>
<keyword evidence="5" id="KW-1185">Reference proteome</keyword>
<comment type="caution">
    <text evidence="4">The sequence shown here is derived from an EMBL/GenBank/DDBJ whole genome shotgun (WGS) entry which is preliminary data.</text>
</comment>
<gene>
    <name evidence="4" type="ORF">BGZ99_002473</name>
</gene>
<evidence type="ECO:0000256" key="2">
    <source>
        <dbReference type="SAM" id="SignalP"/>
    </source>
</evidence>
<dbReference type="AlphaFoldDB" id="A0A9P6UX95"/>
<keyword evidence="1" id="KW-0175">Coiled coil</keyword>
<feature type="coiled-coil region" evidence="1">
    <location>
        <begin position="172"/>
        <end position="217"/>
    </location>
</feature>
<dbReference type="Pfam" id="PF12999">
    <property type="entry name" value="PRKCSH-like"/>
    <property type="match status" value="1"/>
</dbReference>
<dbReference type="GO" id="GO:0006491">
    <property type="term" value="P:N-glycan processing"/>
    <property type="evidence" value="ECO:0007669"/>
    <property type="project" value="TreeGrafter"/>
</dbReference>
<evidence type="ECO:0000259" key="3">
    <source>
        <dbReference type="Pfam" id="PF12999"/>
    </source>
</evidence>
<reference evidence="4" key="1">
    <citation type="journal article" date="2020" name="Fungal Divers.">
        <title>Resolving the Mortierellaceae phylogeny through synthesis of multi-gene phylogenetics and phylogenomics.</title>
        <authorList>
            <person name="Vandepol N."/>
            <person name="Liber J."/>
            <person name="Desiro A."/>
            <person name="Na H."/>
            <person name="Kennedy M."/>
            <person name="Barry K."/>
            <person name="Grigoriev I.V."/>
            <person name="Miller A.N."/>
            <person name="O'Donnell K."/>
            <person name="Stajich J.E."/>
            <person name="Bonito G."/>
        </authorList>
    </citation>
    <scope>NUCLEOTIDE SEQUENCE</scope>
    <source>
        <strain evidence="4">REB-010B</strain>
    </source>
</reference>
<evidence type="ECO:0000313" key="4">
    <source>
        <dbReference type="EMBL" id="KAG0323803.1"/>
    </source>
</evidence>
<protein>
    <recommendedName>
        <fullName evidence="3">Glucosidase II beta subunit N-terminal domain-containing protein</fullName>
    </recommendedName>
</protein>
<dbReference type="InterPro" id="IPR028146">
    <property type="entry name" value="PRKCSH_N"/>
</dbReference>
<evidence type="ECO:0000313" key="5">
    <source>
        <dbReference type="Proteomes" id="UP000738325"/>
    </source>
</evidence>
<dbReference type="PANTHER" id="PTHR12630:SF1">
    <property type="entry name" value="GLUCOSIDASE 2 SUBUNIT BETA"/>
    <property type="match status" value="1"/>
</dbReference>
<dbReference type="GO" id="GO:0017177">
    <property type="term" value="C:glucosidase II complex"/>
    <property type="evidence" value="ECO:0007669"/>
    <property type="project" value="TreeGrafter"/>
</dbReference>
<sequence>MKAWGFTISVVLAIGLTLVQANAPDSEGPRGVSPSRAKLYMADSSGNWRCLDGSKTISFKAINDDFCDCPDGSDEPGTPACGNTFFYCANVGHTPAYLKTSRLNDGVCDPECCDGTDEFDGMTHCANICEQVGAKARKERERIRKVVKEGSRIRKNYIEFGKSAKKKLLDQLEVAQSKAVVIKQKAAEAKAELDSAKAEQQELIDSGKAEREEARRKQLEPLIVKQQQMITRAMDSKLLLRTAMEVLKENQNKNYHDMAVKEAITGFDQYLEQMRQEAVEESKTSQEQDPDLTAEQQFSKLQDQAFAIRKEIGWIFQLLKAMKENYNTEYNDEAVLKAVSVLSEFEPSWKDDKNEFVGEEVIDLLPEEETLIPPTSEKLATPNAILSRVQRVLRLVGLGALLPDTRSELDRTSDAYNKALDEDRKLDHEIQDIERKIGVDYGKDESFAQLAGQCFQFKDIEYTYSVCLFGDATQKSNSDTSLGCWNGPERSVKVREAGSVINCGQKTPAVCSILSGTENEDVISEPLMPDVVRGESPKKHDEL</sequence>
<name>A0A9P6UX95_9FUNG</name>
<dbReference type="InterPro" id="IPR039794">
    <property type="entry name" value="Gtb1-like"/>
</dbReference>
<accession>A0A9P6UX95</accession>
<organism evidence="4 5">
    <name type="scientific">Dissophora globulifera</name>
    <dbReference type="NCBI Taxonomy" id="979702"/>
    <lineage>
        <taxon>Eukaryota</taxon>
        <taxon>Fungi</taxon>
        <taxon>Fungi incertae sedis</taxon>
        <taxon>Mucoromycota</taxon>
        <taxon>Mortierellomycotina</taxon>
        <taxon>Mortierellomycetes</taxon>
        <taxon>Mortierellales</taxon>
        <taxon>Mortierellaceae</taxon>
        <taxon>Dissophora</taxon>
    </lineage>
</organism>
<dbReference type="EMBL" id="JAAAIP010000174">
    <property type="protein sequence ID" value="KAG0323803.1"/>
    <property type="molecule type" value="Genomic_DNA"/>
</dbReference>